<reference evidence="2 3" key="1">
    <citation type="submission" date="2019-01" db="EMBL/GenBank/DDBJ databases">
        <title>Complete genome sequence of Cohnella hallensis HS21 isolated from Korean fir (Abies koreana) rhizospheric soil.</title>
        <authorList>
            <person name="Jiang L."/>
            <person name="Kang S.W."/>
            <person name="Kim S."/>
            <person name="Jung J."/>
            <person name="Kim C.Y."/>
            <person name="Kim D.H."/>
            <person name="Kim S.W."/>
            <person name="Lee J."/>
        </authorList>
    </citation>
    <scope>NUCLEOTIDE SEQUENCE [LARGE SCALE GENOMIC DNA]</scope>
    <source>
        <strain evidence="2 3">HS21</strain>
    </source>
</reference>
<keyword evidence="1" id="KW-0472">Membrane</keyword>
<dbReference type="EMBL" id="AP019400">
    <property type="protein sequence ID" value="BBI36291.1"/>
    <property type="molecule type" value="Genomic_DNA"/>
</dbReference>
<organism evidence="2 3">
    <name type="scientific">Cohnella abietis</name>
    <dbReference type="NCBI Taxonomy" id="2507935"/>
    <lineage>
        <taxon>Bacteria</taxon>
        <taxon>Bacillati</taxon>
        <taxon>Bacillota</taxon>
        <taxon>Bacilli</taxon>
        <taxon>Bacillales</taxon>
        <taxon>Paenibacillaceae</taxon>
        <taxon>Cohnella</taxon>
    </lineage>
</organism>
<feature type="transmembrane region" description="Helical" evidence="1">
    <location>
        <begin position="123"/>
        <end position="143"/>
    </location>
</feature>
<dbReference type="OrthoDB" id="9808543at2"/>
<dbReference type="Pfam" id="PF07224">
    <property type="entry name" value="Chlorophyllase"/>
    <property type="match status" value="1"/>
</dbReference>
<dbReference type="InterPro" id="IPR029058">
    <property type="entry name" value="AB_hydrolase_fold"/>
</dbReference>
<evidence type="ECO:0000313" key="2">
    <source>
        <dbReference type="EMBL" id="BBI36291.1"/>
    </source>
</evidence>
<gene>
    <name evidence="2" type="ORF">KCTCHS21_56900</name>
</gene>
<evidence type="ECO:0008006" key="4">
    <source>
        <dbReference type="Google" id="ProtNLM"/>
    </source>
</evidence>
<evidence type="ECO:0000256" key="1">
    <source>
        <dbReference type="SAM" id="Phobius"/>
    </source>
</evidence>
<keyword evidence="1" id="KW-0812">Transmembrane</keyword>
<sequence length="761" mass="85020">MNLELEYIELSRRKRLVLWLKRRLTDKYALDTRIWRFVVVSMWILSCTAVGICVFGMPTGFGVLFDVVTAICLNTIGLALSSALITIILAICGLRVPRYTLGTFLYVGVILYFVLLFSQLGSLGSIIFSAIVTLFAGGVGLLIGWLTSLRLSRRALIFSIGVIAIFGLAAAYTVNGFPRLLPTSSRADADTADNVGSLTAGDVHALASNLPDPSEPGEYQFNSFTYGSGEDRNRSEFGDETDELSQPVNASAYIDSWPWLRSKFWGFDETELPLNARVWMPEGEGPFPIVLMVHGNHLMEKFSDGGYDYLGELLASRGSIALSIDENFLNYSFWSGIPKQDMKLRAWILLKHIQQIQQFSVQEESPFYNRVDFTQVALLGHSRGGQAAAMAADRSLWFPDEDGLPEPDSYSVQAVIGIAPTDTPVDGKVTELKDISYLTLQGAKDADLVNFYGDRQYGRTTFSSASEAFKASLYIEDANHSQFNTEWGKSDNALPAGLFIRPKDLLEPEQQKQVAEVYVSAFLEAVFHNNEQYDLLFRDYRQGLSFLPPTRYFNQYESGGFVQLADFTGSDRKKLASGVTAEATDMSDWRHVEALNRQGKGKGNKGVELQWKAKGKYSILLSPLAISGVSNEDILMFSMANMDRDLEKEEGFEERAETNLSIDIELEDHSGTAVRLPLSRFMEIEPQVATQFTWLPGMESVVSEGKFKDVEEPVFQTYELPLNEFLEANPEFDPSEWSRISFYFNEGPGKVMLDDLGLMPE</sequence>
<dbReference type="KEGG" id="cohn:KCTCHS21_56900"/>
<evidence type="ECO:0000313" key="3">
    <source>
        <dbReference type="Proteomes" id="UP000289856"/>
    </source>
</evidence>
<dbReference type="PANTHER" id="PTHR33428:SF2">
    <property type="entry name" value="CHLOROPHYLLASE-2"/>
    <property type="match status" value="1"/>
</dbReference>
<dbReference type="GO" id="GO:0047746">
    <property type="term" value="F:chlorophyllase activity"/>
    <property type="evidence" value="ECO:0007669"/>
    <property type="project" value="TreeGrafter"/>
</dbReference>
<name>A0A3T1DDQ1_9BACL</name>
<dbReference type="AlphaFoldDB" id="A0A3T1DDQ1"/>
<dbReference type="GO" id="GO:0015996">
    <property type="term" value="P:chlorophyll catabolic process"/>
    <property type="evidence" value="ECO:0007669"/>
    <property type="project" value="TreeGrafter"/>
</dbReference>
<dbReference type="SUPFAM" id="SSF53474">
    <property type="entry name" value="alpha/beta-Hydrolases"/>
    <property type="match status" value="1"/>
</dbReference>
<keyword evidence="1" id="KW-1133">Transmembrane helix</keyword>
<dbReference type="PANTHER" id="PTHR33428">
    <property type="entry name" value="CHLOROPHYLLASE-2, CHLOROPLASTIC"/>
    <property type="match status" value="1"/>
</dbReference>
<keyword evidence="3" id="KW-1185">Reference proteome</keyword>
<dbReference type="Gene3D" id="3.40.50.1820">
    <property type="entry name" value="alpha/beta hydrolase"/>
    <property type="match status" value="1"/>
</dbReference>
<dbReference type="Proteomes" id="UP000289856">
    <property type="component" value="Chromosome"/>
</dbReference>
<feature type="transmembrane region" description="Helical" evidence="1">
    <location>
        <begin position="63"/>
        <end position="92"/>
    </location>
</feature>
<feature type="transmembrane region" description="Helical" evidence="1">
    <location>
        <begin position="34"/>
        <end position="57"/>
    </location>
</feature>
<protein>
    <recommendedName>
        <fullName evidence="4">Alpha/beta hydrolase</fullName>
    </recommendedName>
</protein>
<proteinExistence type="predicted"/>
<dbReference type="InterPro" id="IPR017395">
    <property type="entry name" value="Chlorophyllase-like"/>
</dbReference>
<accession>A0A3T1DDQ1</accession>
<feature type="transmembrane region" description="Helical" evidence="1">
    <location>
        <begin position="155"/>
        <end position="174"/>
    </location>
</feature>
<feature type="transmembrane region" description="Helical" evidence="1">
    <location>
        <begin position="99"/>
        <end position="117"/>
    </location>
</feature>